<keyword evidence="2" id="KW-1185">Reference proteome</keyword>
<proteinExistence type="predicted"/>
<sequence>MASSTGHPRSQLLTVNASTERRRAAFVAALNALVHTPNVGSWISALQKLQHAQWQGAHDPQEDVFVRAYLVQAVKRQHPHLTSSVELTPADADLQALIDWLRVNVRTSTAAD</sequence>
<evidence type="ECO:0000313" key="1">
    <source>
        <dbReference type="EMBL" id="CAK7271888.1"/>
    </source>
</evidence>
<name>A0ABP0DW73_9PEZI</name>
<organism evidence="1 2">
    <name type="scientific">Sporothrix epigloea</name>
    <dbReference type="NCBI Taxonomy" id="1892477"/>
    <lineage>
        <taxon>Eukaryota</taxon>
        <taxon>Fungi</taxon>
        <taxon>Dikarya</taxon>
        <taxon>Ascomycota</taxon>
        <taxon>Pezizomycotina</taxon>
        <taxon>Sordariomycetes</taxon>
        <taxon>Sordariomycetidae</taxon>
        <taxon>Ophiostomatales</taxon>
        <taxon>Ophiostomataceae</taxon>
        <taxon>Sporothrix</taxon>
    </lineage>
</organism>
<accession>A0ABP0DW73</accession>
<dbReference type="EMBL" id="CAWUON010000079">
    <property type="protein sequence ID" value="CAK7271888.1"/>
    <property type="molecule type" value="Genomic_DNA"/>
</dbReference>
<gene>
    <name evidence="1" type="ORF">SEPCBS119000_004837</name>
</gene>
<dbReference type="Proteomes" id="UP001642502">
    <property type="component" value="Unassembled WGS sequence"/>
</dbReference>
<comment type="caution">
    <text evidence="1">The sequence shown here is derived from an EMBL/GenBank/DDBJ whole genome shotgun (WGS) entry which is preliminary data.</text>
</comment>
<reference evidence="1 2" key="1">
    <citation type="submission" date="2024-01" db="EMBL/GenBank/DDBJ databases">
        <authorList>
            <person name="Allen C."/>
            <person name="Tagirdzhanova G."/>
        </authorList>
    </citation>
    <scope>NUCLEOTIDE SEQUENCE [LARGE SCALE GENOMIC DNA]</scope>
    <source>
        <strain evidence="1 2">CBS 119000</strain>
    </source>
</reference>
<evidence type="ECO:0000313" key="2">
    <source>
        <dbReference type="Proteomes" id="UP001642502"/>
    </source>
</evidence>
<protein>
    <submittedName>
        <fullName evidence="1">Uncharacterized protein</fullName>
    </submittedName>
</protein>